<name>A0AAE9JRC7_CAEBR</name>
<dbReference type="PROSITE" id="PS50071">
    <property type="entry name" value="HOMEOBOX_2"/>
    <property type="match status" value="1"/>
</dbReference>
<dbReference type="GO" id="GO:0005634">
    <property type="term" value="C:nucleus"/>
    <property type="evidence" value="ECO:0007669"/>
    <property type="project" value="UniProtKB-SubCell"/>
</dbReference>
<feature type="domain" description="Homeobox" evidence="3">
    <location>
        <begin position="205"/>
        <end position="267"/>
    </location>
</feature>
<proteinExistence type="predicted"/>
<gene>
    <name evidence="4" type="ORF">L5515_017762</name>
</gene>
<feature type="region of interest" description="Disordered" evidence="2">
    <location>
        <begin position="423"/>
        <end position="476"/>
    </location>
</feature>
<dbReference type="GO" id="GO:0003677">
    <property type="term" value="F:DNA binding"/>
    <property type="evidence" value="ECO:0007669"/>
    <property type="project" value="UniProtKB-UniRule"/>
</dbReference>
<accession>A0AAE9JRC7</accession>
<keyword evidence="1" id="KW-0238">DNA-binding</keyword>
<protein>
    <recommendedName>
        <fullName evidence="3">Homeobox domain-containing protein</fullName>
    </recommendedName>
</protein>
<evidence type="ECO:0000256" key="1">
    <source>
        <dbReference type="PROSITE-ProRule" id="PRU00108"/>
    </source>
</evidence>
<feature type="compositionally biased region" description="Basic and acidic residues" evidence="2">
    <location>
        <begin position="284"/>
        <end position="296"/>
    </location>
</feature>
<keyword evidence="5" id="KW-1185">Reference proteome</keyword>
<comment type="subcellular location">
    <subcellularLocation>
        <location evidence="1">Nucleus</location>
    </subcellularLocation>
</comment>
<evidence type="ECO:0000313" key="4">
    <source>
        <dbReference type="EMBL" id="UMM41542.1"/>
    </source>
</evidence>
<dbReference type="EMBL" id="CP092625">
    <property type="protein sequence ID" value="UMM41542.1"/>
    <property type="molecule type" value="Genomic_DNA"/>
</dbReference>
<evidence type="ECO:0000256" key="2">
    <source>
        <dbReference type="SAM" id="MobiDB-lite"/>
    </source>
</evidence>
<keyword evidence="1" id="KW-0539">Nucleus</keyword>
<feature type="compositionally biased region" description="Basic and acidic residues" evidence="2">
    <location>
        <begin position="446"/>
        <end position="476"/>
    </location>
</feature>
<reference evidence="4 5" key="1">
    <citation type="submission" date="2022-04" db="EMBL/GenBank/DDBJ databases">
        <title>Chromosome-level reference genomes for two strains of Caenorhabditis briggsae: an improved platform for comparative genomics.</title>
        <authorList>
            <person name="Stevens L."/>
            <person name="Andersen E."/>
        </authorList>
    </citation>
    <scope>NUCLEOTIDE SEQUENCE [LARGE SCALE GENOMIC DNA]</scope>
    <source>
        <strain evidence="4">VX34</strain>
        <tissue evidence="4">Whole-organism</tissue>
    </source>
</reference>
<dbReference type="InterPro" id="IPR001356">
    <property type="entry name" value="HD"/>
</dbReference>
<keyword evidence="1" id="KW-0371">Homeobox</keyword>
<feature type="region of interest" description="Disordered" evidence="2">
    <location>
        <begin position="267"/>
        <end position="326"/>
    </location>
</feature>
<evidence type="ECO:0000259" key="3">
    <source>
        <dbReference type="PROSITE" id="PS50071"/>
    </source>
</evidence>
<dbReference type="Proteomes" id="UP000829354">
    <property type="component" value="Chromosome X"/>
</dbReference>
<evidence type="ECO:0000313" key="5">
    <source>
        <dbReference type="Proteomes" id="UP000829354"/>
    </source>
</evidence>
<feature type="DNA-binding region" description="Homeobox" evidence="1">
    <location>
        <begin position="207"/>
        <end position="268"/>
    </location>
</feature>
<organism evidence="4 5">
    <name type="scientific">Caenorhabditis briggsae</name>
    <dbReference type="NCBI Taxonomy" id="6238"/>
    <lineage>
        <taxon>Eukaryota</taxon>
        <taxon>Metazoa</taxon>
        <taxon>Ecdysozoa</taxon>
        <taxon>Nematoda</taxon>
        <taxon>Chromadorea</taxon>
        <taxon>Rhabditida</taxon>
        <taxon>Rhabditina</taxon>
        <taxon>Rhabditomorpha</taxon>
        <taxon>Rhabditoidea</taxon>
        <taxon>Rhabditidae</taxon>
        <taxon>Peloderinae</taxon>
        <taxon>Caenorhabditis</taxon>
    </lineage>
</organism>
<sequence length="476" mass="56142">MSDMEDDLQTAAKVVRKPKKVRAEVLENAYQLCSYTGKVLKKIKKDTGLSGEQIRRRIYSKRERDHVAGKQLKDISPEQLAQKFKKKSNSLRSRPEFEKNLADYKHMKFSMRNSEKHGLSKRDWKALQRNYIPLEDFFEVHADNNEIREFDDLVEVIDLDSELALEWLGIRVALESERHQKHINSTMGIRDPETEPRLSTCGRNYSERRPRSKLTASCLQDLEKFWEAGTYSIDKEAVYKELSEKHKMRRIPVQQWFSQRKRTDKIAINKARNHGQVMKIKPVTSKEDNSSDDDKPLRKKAKTKEGTPDDESDDERSPPDNEQSTTIRKLARIEVEDKSKICSFCCNGHIPDRCPVFRTADARWEYLRQHSLCQKCLLPSFQKQRHQCPSGVLIDFGCYYCKEEVHNSALCRIPKTVVDTKYFTPGGPKDSRERQPTPDLNTEYDQYYRWDRRRQQEPFDQRRHRERDQGPNRREI</sequence>
<dbReference type="AlphaFoldDB" id="A0AAE9JRC7"/>